<organism evidence="1">
    <name type="scientific">Rattus norvegicus</name>
    <name type="common">Rat</name>
    <dbReference type="NCBI Taxonomy" id="10116"/>
    <lineage>
        <taxon>Eukaryota</taxon>
        <taxon>Metazoa</taxon>
        <taxon>Chordata</taxon>
        <taxon>Craniata</taxon>
        <taxon>Vertebrata</taxon>
        <taxon>Euteleostomi</taxon>
        <taxon>Mammalia</taxon>
        <taxon>Eutheria</taxon>
        <taxon>Euarchontoglires</taxon>
        <taxon>Glires</taxon>
        <taxon>Rodentia</taxon>
        <taxon>Myomorpha</taxon>
        <taxon>Muroidea</taxon>
        <taxon>Muridae</taxon>
        <taxon>Murinae</taxon>
        <taxon>Rattus</taxon>
    </lineage>
</organism>
<evidence type="ECO:0000313" key="1">
    <source>
        <dbReference type="EMBL" id="ABB72485.1"/>
    </source>
</evidence>
<dbReference type="AlphaFoldDB" id="Q2XTA5"/>
<proteinExistence type="evidence at transcript level"/>
<dbReference type="EMBL" id="DQ255912">
    <property type="protein sequence ID" value="ABB72485.1"/>
    <property type="molecule type" value="mRNA"/>
</dbReference>
<accession>Q2XTA5</accession>
<sequence>RQYSCGKREDLLSLALVDHHFPVVCHQYNSLLLNLELCTPNC</sequence>
<protein>
    <submittedName>
        <fullName evidence="1">Synaptosomal associated protein 25</fullName>
    </submittedName>
</protein>
<feature type="non-terminal residue" evidence="1">
    <location>
        <position position="1"/>
    </location>
</feature>
<gene>
    <name evidence="1 2" type="primary">Snap25</name>
</gene>
<reference evidence="1" key="1">
    <citation type="submission" date="2005-10" db="EMBL/GenBank/DDBJ databases">
        <authorList>
            <person name="Espey L.L."/>
            <person name="Moncada K.D."/>
            <person name="Garcia R.A."/>
            <person name="Kondo H."/>
        </authorList>
    </citation>
    <scope>NUCLEOTIDE SEQUENCE</scope>
    <source>
        <strain evidence="1">W</strain>
        <tissue evidence="1">Ovary</tissue>
    </source>
</reference>
<dbReference type="RGD" id="3728">
    <property type="gene designation" value="Snap25"/>
</dbReference>
<name>Q2XTA5_RAT</name>
<evidence type="ECO:0000313" key="2">
    <source>
        <dbReference type="RGD" id="3728"/>
    </source>
</evidence>